<protein>
    <submittedName>
        <fullName evidence="3">MFS transporter</fullName>
    </submittedName>
</protein>
<evidence type="ECO:0000313" key="4">
    <source>
        <dbReference type="Proteomes" id="UP001589828"/>
    </source>
</evidence>
<name>A0ABV6LGR0_9SPHI</name>
<organism evidence="3 4">
    <name type="scientific">Mucilaginibacter angelicae</name>
    <dbReference type="NCBI Taxonomy" id="869718"/>
    <lineage>
        <taxon>Bacteria</taxon>
        <taxon>Pseudomonadati</taxon>
        <taxon>Bacteroidota</taxon>
        <taxon>Sphingobacteriia</taxon>
        <taxon>Sphingobacteriales</taxon>
        <taxon>Sphingobacteriaceae</taxon>
        <taxon>Mucilaginibacter</taxon>
    </lineage>
</organism>
<dbReference type="PANTHER" id="PTHR11328">
    <property type="entry name" value="MAJOR FACILITATOR SUPERFAMILY DOMAIN-CONTAINING PROTEIN"/>
    <property type="match status" value="1"/>
</dbReference>
<dbReference type="Pfam" id="PF13347">
    <property type="entry name" value="MFS_2"/>
    <property type="match status" value="1"/>
</dbReference>
<feature type="transmembrane region" description="Helical" evidence="2">
    <location>
        <begin position="95"/>
        <end position="115"/>
    </location>
</feature>
<dbReference type="Proteomes" id="UP001589828">
    <property type="component" value="Unassembled WGS sequence"/>
</dbReference>
<dbReference type="RefSeq" id="WP_377026327.1">
    <property type="nucleotide sequence ID" value="NZ_JBHLTS010000079.1"/>
</dbReference>
<dbReference type="PANTHER" id="PTHR11328:SF24">
    <property type="entry name" value="MAJOR FACILITATOR SUPERFAMILY (MFS) PROFILE DOMAIN-CONTAINING PROTEIN"/>
    <property type="match status" value="1"/>
</dbReference>
<feature type="transmembrane region" description="Helical" evidence="2">
    <location>
        <begin position="48"/>
        <end position="74"/>
    </location>
</feature>
<feature type="transmembrane region" description="Helical" evidence="2">
    <location>
        <begin position="422"/>
        <end position="441"/>
    </location>
</feature>
<accession>A0ABV6LGR0</accession>
<dbReference type="EMBL" id="JBHLTS010000079">
    <property type="protein sequence ID" value="MFC0518614.1"/>
    <property type="molecule type" value="Genomic_DNA"/>
</dbReference>
<dbReference type="InterPro" id="IPR039672">
    <property type="entry name" value="MFS_2"/>
</dbReference>
<dbReference type="InterPro" id="IPR036259">
    <property type="entry name" value="MFS_trans_sf"/>
</dbReference>
<feature type="transmembrane region" description="Helical" evidence="2">
    <location>
        <begin position="203"/>
        <end position="221"/>
    </location>
</feature>
<dbReference type="Gene3D" id="1.20.1250.20">
    <property type="entry name" value="MFS general substrate transporter like domains"/>
    <property type="match status" value="2"/>
</dbReference>
<feature type="transmembrane region" description="Helical" evidence="2">
    <location>
        <begin position="344"/>
        <end position="366"/>
    </location>
</feature>
<evidence type="ECO:0000256" key="1">
    <source>
        <dbReference type="ARBA" id="ARBA00009617"/>
    </source>
</evidence>
<gene>
    <name evidence="3" type="ORF">ACFFGT_30650</name>
</gene>
<keyword evidence="2" id="KW-1133">Transmembrane helix</keyword>
<keyword evidence="2" id="KW-0472">Membrane</keyword>
<feature type="transmembrane region" description="Helical" evidence="2">
    <location>
        <begin position="163"/>
        <end position="183"/>
    </location>
</feature>
<dbReference type="SUPFAM" id="SSF103473">
    <property type="entry name" value="MFS general substrate transporter"/>
    <property type="match status" value="1"/>
</dbReference>
<reference evidence="3 4" key="1">
    <citation type="submission" date="2024-09" db="EMBL/GenBank/DDBJ databases">
        <authorList>
            <person name="Sun Q."/>
            <person name="Mori K."/>
        </authorList>
    </citation>
    <scope>NUCLEOTIDE SEQUENCE [LARGE SCALE GENOMIC DNA]</scope>
    <source>
        <strain evidence="3 4">NCAIM B.02415</strain>
    </source>
</reference>
<feature type="transmembrane region" description="Helical" evidence="2">
    <location>
        <begin position="284"/>
        <end position="303"/>
    </location>
</feature>
<evidence type="ECO:0000313" key="3">
    <source>
        <dbReference type="EMBL" id="MFC0518614.1"/>
    </source>
</evidence>
<feature type="transmembrane region" description="Helical" evidence="2">
    <location>
        <begin position="257"/>
        <end position="278"/>
    </location>
</feature>
<feature type="transmembrane region" description="Helical" evidence="2">
    <location>
        <begin position="121"/>
        <end position="142"/>
    </location>
</feature>
<proteinExistence type="inferred from homology"/>
<keyword evidence="4" id="KW-1185">Reference proteome</keyword>
<feature type="transmembrane region" description="Helical" evidence="2">
    <location>
        <begin position="315"/>
        <end position="338"/>
    </location>
</feature>
<comment type="similarity">
    <text evidence="1">Belongs to the sodium:galactoside symporter (TC 2.A.2) family.</text>
</comment>
<keyword evidence="2" id="KW-0812">Transmembrane</keyword>
<feature type="transmembrane region" description="Helical" evidence="2">
    <location>
        <begin position="12"/>
        <end position="36"/>
    </location>
</feature>
<sequence>MPADKLPLSKQLAYACGMIGWSIMTNIIIVMLPYFYLPPSNAGLTPLIPQLLLFGVFNIMSAITASGRLVDAFFDPFIASMSDKSENRKGRRIPYMKWAIIPAVVFCGLTFYPLVKSESIYNAYWLVFTLICFFMGATAYIIPYNALLPELTRTGNERVELSSLQQVGFVIGIILSAMVNNFADWLESFTHITNRDTAVQYTIWGLAIFAGLVMLVPVFAIDEKRYSNSQPSHLPLLPAIQKTFSNRNFKYYLISDFSYYMALSIISSGLLFFLKSLLRLPESLGGELMGTMVLVSLVFYPLVNYLSQKIGKKPIVLFSFGLLSLIFVAIFFLGKFPISPKAQIYTLVLCASFPLASLGILPNAILAEIAQNDAKHTGENREGMFFAVKYLFVKLGQTLGIALFAFLTVYGKDPGNDYGLRLNGICGCVLCLLAIVFFSRFREGEEKRVVD</sequence>
<comment type="caution">
    <text evidence="3">The sequence shown here is derived from an EMBL/GenBank/DDBJ whole genome shotgun (WGS) entry which is preliminary data.</text>
</comment>
<evidence type="ECO:0000256" key="2">
    <source>
        <dbReference type="SAM" id="Phobius"/>
    </source>
</evidence>
<feature type="transmembrane region" description="Helical" evidence="2">
    <location>
        <begin position="387"/>
        <end position="410"/>
    </location>
</feature>